<keyword evidence="4" id="KW-1185">Reference proteome</keyword>
<evidence type="ECO:0000313" key="3">
    <source>
        <dbReference type="EMBL" id="GIQ61586.1"/>
    </source>
</evidence>
<evidence type="ECO:0000256" key="1">
    <source>
        <dbReference type="SAM" id="MobiDB-lite"/>
    </source>
</evidence>
<dbReference type="EMBL" id="BOVJ01000005">
    <property type="protein sequence ID" value="GIQ61586.1"/>
    <property type="molecule type" value="Genomic_DNA"/>
</dbReference>
<evidence type="ECO:0008006" key="5">
    <source>
        <dbReference type="Google" id="ProtNLM"/>
    </source>
</evidence>
<feature type="transmembrane region" description="Helical" evidence="2">
    <location>
        <begin position="6"/>
        <end position="31"/>
    </location>
</feature>
<dbReference type="RefSeq" id="WP_213526804.1">
    <property type="nucleotide sequence ID" value="NZ_BOVJ01000005.1"/>
</dbReference>
<feature type="region of interest" description="Disordered" evidence="1">
    <location>
        <begin position="56"/>
        <end position="81"/>
    </location>
</feature>
<comment type="caution">
    <text evidence="3">The sequence shown here is derived from an EMBL/GenBank/DDBJ whole genome shotgun (WGS) entry which is preliminary data.</text>
</comment>
<accession>A0ABQ4N090</accession>
<name>A0ABQ4N090_9BACL</name>
<keyword evidence="2" id="KW-0812">Transmembrane</keyword>
<protein>
    <recommendedName>
        <fullName evidence="5">Zinc ribbon domain-containing protein</fullName>
    </recommendedName>
</protein>
<dbReference type="Proteomes" id="UP000680304">
    <property type="component" value="Unassembled WGS sequence"/>
</dbReference>
<proteinExistence type="predicted"/>
<keyword evidence="2" id="KW-0472">Membrane</keyword>
<evidence type="ECO:0000256" key="2">
    <source>
        <dbReference type="SAM" id="Phobius"/>
    </source>
</evidence>
<keyword evidence="2" id="KW-1133">Transmembrane helix</keyword>
<reference evidence="3 4" key="1">
    <citation type="submission" date="2021-04" db="EMBL/GenBank/DDBJ databases">
        <title>Draft genome sequence of Paenibacillus cisolokensis, LC2-13A.</title>
        <authorList>
            <person name="Uke A."/>
            <person name="Chhe C."/>
            <person name="Baramee S."/>
            <person name="Kosugi A."/>
        </authorList>
    </citation>
    <scope>NUCLEOTIDE SEQUENCE [LARGE SCALE GENOMIC DNA]</scope>
    <source>
        <strain evidence="3 4">LC2-13A</strain>
    </source>
</reference>
<evidence type="ECO:0000313" key="4">
    <source>
        <dbReference type="Proteomes" id="UP000680304"/>
    </source>
</evidence>
<gene>
    <name evidence="3" type="ORF">PACILC2_01540</name>
</gene>
<organism evidence="3 4">
    <name type="scientific">Paenibacillus cisolokensis</name>
    <dbReference type="NCBI Taxonomy" id="1658519"/>
    <lineage>
        <taxon>Bacteria</taxon>
        <taxon>Bacillati</taxon>
        <taxon>Bacillota</taxon>
        <taxon>Bacilli</taxon>
        <taxon>Bacillales</taxon>
        <taxon>Paenibacillaceae</taxon>
        <taxon>Paenibacillus</taxon>
    </lineage>
</organism>
<sequence>MMPLALSFDVAATAVVLLLAAGLFGGMFLFVRTVSDDSDKHQDLKELVETLFGTPAHLRPDKDTQATAGEPAAARKPPAPFEDECPACGERVTHEHPECPGCGLRLL</sequence>